<dbReference type="PATRIC" id="fig|742817.3.peg.2313"/>
<evidence type="ECO:0000313" key="2">
    <source>
        <dbReference type="EMBL" id="EHP46547.1"/>
    </source>
</evidence>
<evidence type="ECO:0000313" key="3">
    <source>
        <dbReference type="Proteomes" id="UP000004892"/>
    </source>
</evidence>
<comment type="caution">
    <text evidence="2">The sequence shown here is derived from an EMBL/GenBank/DDBJ whole genome shotgun (WGS) entry which is preliminary data.</text>
</comment>
<dbReference type="PROSITE" id="PS51257">
    <property type="entry name" value="PROKAR_LIPOPROTEIN"/>
    <property type="match status" value="1"/>
</dbReference>
<dbReference type="CDD" id="cd00063">
    <property type="entry name" value="FN3"/>
    <property type="match status" value="1"/>
</dbReference>
<dbReference type="eggNOG" id="COG3656">
    <property type="taxonomic scope" value="Bacteria"/>
</dbReference>
<feature type="domain" description="Fibronectin type-III" evidence="1">
    <location>
        <begin position="233"/>
        <end position="329"/>
    </location>
</feature>
<dbReference type="InterPro" id="IPR003961">
    <property type="entry name" value="FN3_dom"/>
</dbReference>
<dbReference type="AlphaFoldDB" id="H1DID5"/>
<dbReference type="EMBL" id="ADMC01000025">
    <property type="protein sequence ID" value="EHP46547.1"/>
    <property type="molecule type" value="Genomic_DNA"/>
</dbReference>
<dbReference type="HOGENOM" id="CLU_439303_0_0_10"/>
<sequence>MKHIKILGLLLVVGFLGILSSCSEDEEIQGALVIQTGLLKNVMYTSALCGGEISGGAEIGERGVCWSTAEHPTVTDAHTSDGKGRGEFLSEMNGLQEGTLYYVRAYAYTNEGVQYGDEKWCVTLAKGRPTLAMVSVTDVKTSSAIVKAEVFTDGGTEITERGFVYALSSAVEGELTLENAGKVKVDGKVGTLKCMLEELIDHSEYVCRAYVSYTGGTVYAQSLYFMTEMFPEPAVEITSIDDIRGESFQVSVKAVSGTPLPILEYGFVYGEVAVPTLEDTKVVLGEGDGEKSYKLEGLEQGITYQVRPYARNKNGVVYGEIQSVTTLSYKAIISTQLSAHITAHRAYAGGEVTSTGLLNAPIIEAGICWGTAHNPTIAGNKVMAEGVDGEHLKFEPLQLFPLNPNTTYYVRAYVTNEYGTTYGEEENFKTRQPVADYFKAEASKEDNPLFNALNLTADFLDKQASADQIEAYNKLVPILTSYGSRILKAYRISLGTNSSKDLSYIYTSLEYENSSGKAYSAIWRSELAVNANYQYTVSHHAINTGNNNASNIINSAAKNGQTEDLERSMNYLTEGPFVIDWDTESSTTFNSAFYIIPLNAPEKYKRMEVYRNTKITVYDPWW</sequence>
<protein>
    <recommendedName>
        <fullName evidence="1">Fibronectin type-III domain-containing protein</fullName>
    </recommendedName>
</protein>
<proteinExistence type="predicted"/>
<keyword evidence="3" id="KW-1185">Reference proteome</keyword>
<dbReference type="STRING" id="742817.HMPREF9449_02164"/>
<name>H1DID5_9BACT</name>
<reference evidence="2 3" key="1">
    <citation type="submission" date="2012-01" db="EMBL/GenBank/DDBJ databases">
        <title>The Genome Sequence of Odoribacter laneus YIT 12061.</title>
        <authorList>
            <consortium name="The Broad Institute Genome Sequencing Platform"/>
            <person name="Earl A."/>
            <person name="Ward D."/>
            <person name="Feldgarden M."/>
            <person name="Gevers D."/>
            <person name="Morotomi M."/>
            <person name="Young S.K."/>
            <person name="Zeng Q."/>
            <person name="Gargeya S."/>
            <person name="Fitzgerald M."/>
            <person name="Haas B."/>
            <person name="Abouelleil A."/>
            <person name="Alvarado L."/>
            <person name="Arachchi H.M."/>
            <person name="Berlin A."/>
            <person name="Chapman S.B."/>
            <person name="Gearin G."/>
            <person name="Goldberg J."/>
            <person name="Griggs A."/>
            <person name="Gujja S."/>
            <person name="Hansen M."/>
            <person name="Heiman D."/>
            <person name="Howarth C."/>
            <person name="Larimer J."/>
            <person name="Lui A."/>
            <person name="MacDonald P.J.P."/>
            <person name="McCowen C."/>
            <person name="Montmayeur A."/>
            <person name="Murphy C."/>
            <person name="Neiman D."/>
            <person name="Pearson M."/>
            <person name="Priest M."/>
            <person name="Roberts A."/>
            <person name="Saif S."/>
            <person name="Shea T."/>
            <person name="Sisk P."/>
            <person name="Stolte C."/>
            <person name="Sykes S."/>
            <person name="Wortman J."/>
            <person name="Nusbaum C."/>
            <person name="Birren B."/>
        </authorList>
    </citation>
    <scope>NUCLEOTIDE SEQUENCE [LARGE SCALE GENOMIC DNA]</scope>
    <source>
        <strain evidence="2 3">YIT 12061</strain>
    </source>
</reference>
<gene>
    <name evidence="2" type="ORF">HMPREF9449_02164</name>
</gene>
<organism evidence="2 3">
    <name type="scientific">Odoribacter laneus YIT 12061</name>
    <dbReference type="NCBI Taxonomy" id="742817"/>
    <lineage>
        <taxon>Bacteria</taxon>
        <taxon>Pseudomonadati</taxon>
        <taxon>Bacteroidota</taxon>
        <taxon>Bacteroidia</taxon>
        <taxon>Bacteroidales</taxon>
        <taxon>Odoribacteraceae</taxon>
        <taxon>Odoribacter</taxon>
    </lineage>
</organism>
<accession>H1DID5</accession>
<dbReference type="InterPro" id="IPR036116">
    <property type="entry name" value="FN3_sf"/>
</dbReference>
<dbReference type="GeneID" id="98069715"/>
<dbReference type="PROSITE" id="PS50853">
    <property type="entry name" value="FN3"/>
    <property type="match status" value="1"/>
</dbReference>
<evidence type="ECO:0000259" key="1">
    <source>
        <dbReference type="PROSITE" id="PS50853"/>
    </source>
</evidence>
<dbReference type="RefSeq" id="WP_009137311.1">
    <property type="nucleotide sequence ID" value="NZ_JH594596.1"/>
</dbReference>
<dbReference type="SMART" id="SM00060">
    <property type="entry name" value="FN3"/>
    <property type="match status" value="2"/>
</dbReference>
<dbReference type="SUPFAM" id="SSF49265">
    <property type="entry name" value="Fibronectin type III"/>
    <property type="match status" value="1"/>
</dbReference>
<dbReference type="Proteomes" id="UP000004892">
    <property type="component" value="Unassembled WGS sequence"/>
</dbReference>